<dbReference type="RefSeq" id="WP_275476338.1">
    <property type="nucleotide sequence ID" value="NZ_CP162940.1"/>
</dbReference>
<evidence type="ECO:0000256" key="1">
    <source>
        <dbReference type="SAM" id="Phobius"/>
    </source>
</evidence>
<gene>
    <name evidence="2" type="ORF">KKP3000_003239</name>
</gene>
<name>A0ABV5AC54_9BACL</name>
<organism evidence="2 3">
    <name type="scientific">Alicyclobacillus fastidiosus</name>
    <dbReference type="NCBI Taxonomy" id="392011"/>
    <lineage>
        <taxon>Bacteria</taxon>
        <taxon>Bacillati</taxon>
        <taxon>Bacillota</taxon>
        <taxon>Bacilli</taxon>
        <taxon>Bacillales</taxon>
        <taxon>Alicyclobacillaceae</taxon>
        <taxon>Alicyclobacillus</taxon>
    </lineage>
</organism>
<dbReference type="Proteomes" id="UP001579974">
    <property type="component" value="Unassembled WGS sequence"/>
</dbReference>
<accession>A0ABV5AC54</accession>
<keyword evidence="1" id="KW-0472">Membrane</keyword>
<keyword evidence="3" id="KW-1185">Reference proteome</keyword>
<dbReference type="EMBL" id="JBDXSU010000004">
    <property type="protein sequence ID" value="MFB5189849.1"/>
    <property type="molecule type" value="Genomic_DNA"/>
</dbReference>
<protein>
    <submittedName>
        <fullName evidence="2">Uncharacterized protein</fullName>
    </submittedName>
</protein>
<evidence type="ECO:0000313" key="3">
    <source>
        <dbReference type="Proteomes" id="UP001579974"/>
    </source>
</evidence>
<evidence type="ECO:0000313" key="2">
    <source>
        <dbReference type="EMBL" id="MFB5189849.1"/>
    </source>
</evidence>
<proteinExistence type="predicted"/>
<sequence length="75" mass="8373">MFASILCLAIILVVSYKMDYQMLVTDGSKKERFVYGTMYTIGFIVTAIYVCSPTLPDPLHFLAGPINPLNAWLVP</sequence>
<keyword evidence="1" id="KW-0812">Transmembrane</keyword>
<comment type="caution">
    <text evidence="2">The sequence shown here is derived from an EMBL/GenBank/DDBJ whole genome shotgun (WGS) entry which is preliminary data.</text>
</comment>
<reference evidence="2 3" key="1">
    <citation type="journal article" date="2024" name="Int. J. Mol. Sci.">
        <title>Exploration of Alicyclobacillus spp. Genome in Search of Antibiotic Resistance.</title>
        <authorList>
            <person name="Bucka-Kolendo J."/>
            <person name="Kiousi D.E."/>
            <person name="Dekowska A."/>
            <person name="Mikolajczuk-Szczyrba A."/>
            <person name="Karadedos D.M."/>
            <person name="Michael P."/>
            <person name="Galanis A."/>
            <person name="Sokolowska B."/>
        </authorList>
    </citation>
    <scope>NUCLEOTIDE SEQUENCE [LARGE SCALE GENOMIC DNA]</scope>
    <source>
        <strain evidence="2 3">KKP 3000</strain>
    </source>
</reference>
<keyword evidence="1" id="KW-1133">Transmembrane helix</keyword>
<feature type="transmembrane region" description="Helical" evidence="1">
    <location>
        <begin position="33"/>
        <end position="51"/>
    </location>
</feature>